<keyword evidence="4" id="KW-1185">Reference proteome</keyword>
<protein>
    <submittedName>
        <fullName evidence="2">Uncharacterized protein</fullName>
    </submittedName>
</protein>
<comment type="caution">
    <text evidence="2">The sequence shown here is derived from an EMBL/GenBank/DDBJ whole genome shotgun (WGS) entry which is preliminary data.</text>
</comment>
<reference evidence="2" key="1">
    <citation type="submission" date="2021-02" db="EMBL/GenBank/DDBJ databases">
        <authorList>
            <person name="Nowell W R."/>
        </authorList>
    </citation>
    <scope>NUCLEOTIDE SEQUENCE</scope>
</reference>
<gene>
    <name evidence="2" type="ORF">GPM918_LOCUS28599</name>
    <name evidence="3" type="ORF">SRO942_LOCUS29113</name>
</gene>
<dbReference type="OrthoDB" id="10323457at2759"/>
<accession>A0A815DV38</accession>
<dbReference type="Proteomes" id="UP000663829">
    <property type="component" value="Unassembled WGS sequence"/>
</dbReference>
<feature type="compositionally biased region" description="Low complexity" evidence="1">
    <location>
        <begin position="31"/>
        <end position="40"/>
    </location>
</feature>
<organism evidence="2 4">
    <name type="scientific">Didymodactylos carnosus</name>
    <dbReference type="NCBI Taxonomy" id="1234261"/>
    <lineage>
        <taxon>Eukaryota</taxon>
        <taxon>Metazoa</taxon>
        <taxon>Spiralia</taxon>
        <taxon>Gnathifera</taxon>
        <taxon>Rotifera</taxon>
        <taxon>Eurotatoria</taxon>
        <taxon>Bdelloidea</taxon>
        <taxon>Philodinida</taxon>
        <taxon>Philodinidae</taxon>
        <taxon>Didymodactylos</taxon>
    </lineage>
</organism>
<evidence type="ECO:0000313" key="3">
    <source>
        <dbReference type="EMBL" id="CAF4129699.1"/>
    </source>
</evidence>
<dbReference type="EMBL" id="CAJOBC010038226">
    <property type="protein sequence ID" value="CAF4129699.1"/>
    <property type="molecule type" value="Genomic_DNA"/>
</dbReference>
<dbReference type="AlphaFoldDB" id="A0A815DV38"/>
<dbReference type="Proteomes" id="UP000681722">
    <property type="component" value="Unassembled WGS sequence"/>
</dbReference>
<name>A0A815DV38_9BILA</name>
<evidence type="ECO:0000256" key="1">
    <source>
        <dbReference type="SAM" id="MobiDB-lite"/>
    </source>
</evidence>
<dbReference type="EMBL" id="CAJNOQ010012551">
    <property type="protein sequence ID" value="CAF1302643.1"/>
    <property type="molecule type" value="Genomic_DNA"/>
</dbReference>
<evidence type="ECO:0000313" key="2">
    <source>
        <dbReference type="EMBL" id="CAF1302643.1"/>
    </source>
</evidence>
<evidence type="ECO:0000313" key="4">
    <source>
        <dbReference type="Proteomes" id="UP000663829"/>
    </source>
</evidence>
<proteinExistence type="predicted"/>
<sequence length="201" mass="23117">MTNSQATNAALINALRRIRERNPKSSVSPHETTITETVTTGPNGERHVERHVATSDDKKPTIQRITTPKYVHTTTPTYYTPGTTTKPVYVERQVYTPQTTIRPPEQHVNIVRLPQKTVEIQPTKHQPVPTTYIYPQEYRSPTSYNVVQHAKVLRTDPEVIVVERQPAKRSCWSRFRRKNYQTNAYGDTEILLNEAVSIVRQ</sequence>
<feature type="region of interest" description="Disordered" evidence="1">
    <location>
        <begin position="20"/>
        <end position="45"/>
    </location>
</feature>